<evidence type="ECO:0000259" key="8">
    <source>
        <dbReference type="PROSITE" id="PS51278"/>
    </source>
</evidence>
<protein>
    <recommendedName>
        <fullName evidence="3">asparagine synthase (glutamine-hydrolyzing)</fullName>
        <ecNumber evidence="3">6.3.5.4</ecNumber>
    </recommendedName>
</protein>
<evidence type="ECO:0000256" key="2">
    <source>
        <dbReference type="ARBA" id="ARBA00005752"/>
    </source>
</evidence>
<evidence type="ECO:0000256" key="3">
    <source>
        <dbReference type="ARBA" id="ARBA00012737"/>
    </source>
</evidence>
<dbReference type="Pfam" id="PF00733">
    <property type="entry name" value="Asn_synthase"/>
    <property type="match status" value="1"/>
</dbReference>
<dbReference type="InterPro" id="IPR001962">
    <property type="entry name" value="Asn_synthase"/>
</dbReference>
<dbReference type="PROSITE" id="PS51278">
    <property type="entry name" value="GATASE_TYPE_2"/>
    <property type="match status" value="1"/>
</dbReference>
<keyword evidence="10" id="KW-1185">Reference proteome</keyword>
<evidence type="ECO:0000256" key="6">
    <source>
        <dbReference type="ARBA" id="ARBA00022962"/>
    </source>
</evidence>
<evidence type="ECO:0000256" key="4">
    <source>
        <dbReference type="ARBA" id="ARBA00022741"/>
    </source>
</evidence>
<dbReference type="SUPFAM" id="SSF52402">
    <property type="entry name" value="Adenine nucleotide alpha hydrolases-like"/>
    <property type="match status" value="1"/>
</dbReference>
<dbReference type="PIRSF" id="PIRSF001589">
    <property type="entry name" value="Asn_synthetase_glu-h"/>
    <property type="match status" value="1"/>
</dbReference>
<organism evidence="9 10">
    <name type="scientific">Mesorhizobium onobrychidis</name>
    <dbReference type="NCBI Taxonomy" id="2775404"/>
    <lineage>
        <taxon>Bacteria</taxon>
        <taxon>Pseudomonadati</taxon>
        <taxon>Pseudomonadota</taxon>
        <taxon>Alphaproteobacteria</taxon>
        <taxon>Hyphomicrobiales</taxon>
        <taxon>Phyllobacteriaceae</taxon>
        <taxon>Mesorhizobium</taxon>
    </lineage>
</organism>
<proteinExistence type="inferred from homology"/>
<evidence type="ECO:0000313" key="10">
    <source>
        <dbReference type="Proteomes" id="UP001058098"/>
    </source>
</evidence>
<dbReference type="CDD" id="cd00712">
    <property type="entry name" value="AsnB"/>
    <property type="match status" value="1"/>
</dbReference>
<dbReference type="CDD" id="cd01991">
    <property type="entry name" value="Asn_synthase_B_C"/>
    <property type="match status" value="1"/>
</dbReference>
<dbReference type="RefSeq" id="WP_258118941.1">
    <property type="nucleotide sequence ID" value="NZ_CP062229.1"/>
</dbReference>
<comment type="similarity">
    <text evidence="2">Belongs to the asparagine synthetase family.</text>
</comment>
<dbReference type="Gene3D" id="3.40.50.620">
    <property type="entry name" value="HUPs"/>
    <property type="match status" value="2"/>
</dbReference>
<dbReference type="SUPFAM" id="SSF56235">
    <property type="entry name" value="N-terminal nucleophile aminohydrolases (Ntn hydrolases)"/>
    <property type="match status" value="1"/>
</dbReference>
<dbReference type="InterPro" id="IPR051786">
    <property type="entry name" value="ASN_synthetase/amidase"/>
</dbReference>
<dbReference type="InterPro" id="IPR014729">
    <property type="entry name" value="Rossmann-like_a/b/a_fold"/>
</dbReference>
<keyword evidence="6" id="KW-0315">Glutamine amidotransferase</keyword>
<dbReference type="InterPro" id="IPR033738">
    <property type="entry name" value="AsnB_N"/>
</dbReference>
<sequence length="626" mass="71701">MSGIAGIIHFDGEPVEPGLVEKMTTAMAHRGPDGIHHWVKGSIGLGQCMLRTTPESLEETQPLTNEDASLVLVMDGRVDNWEELRGELLGRGAVLRDRSDAELVLRAYQIWGRECLPHIDGDFALVIWDARRQEAFCARDRMGNRPFNYHWDGKTLAFASELPAILALPWVKQEPNEGMLAEMLAGEWYSRDETLWNGILRLIAAHRMVAGNQGPRLEQYWQPNLWATLPFRKDEEYIEHYRELLFECVRRLSRSHQPVAIEVSGGLDSSAVFCVAEHLRRSNRLLTHGINGYTFGFTEEDGRASELPYARAVGEYLGLRVHETPPSRMPLSWFAERARSGRQFPGFPNLSMHAGLWQQTVAHGSRVTLNGHGGDQWLQGSRAYYAEALAQVHLRTLYDCLKTDAAAFGTRQAVSWLIREGFFRLLPIALQEGLRRLVRRVRGSGTSNACYWLSPRMGEVIRLRRERILPAHHRRVRSVGQRALLEPLYDAYTAQAMEDLECMGAHCGIEMRYPLHDPKLVQYAFSLPERLRLRGDTSKYIHVQALKNLLPKTILERKSKAEFSIVFREHLDRMQAILTETIPHERSTWVDRDGMARLFRAYRDNSQAGMPKWILWSIYGCHVTYR</sequence>
<evidence type="ECO:0000313" key="9">
    <source>
        <dbReference type="EMBL" id="UVC14607.1"/>
    </source>
</evidence>
<dbReference type="Pfam" id="PF13537">
    <property type="entry name" value="GATase_7"/>
    <property type="match status" value="1"/>
</dbReference>
<evidence type="ECO:0000256" key="7">
    <source>
        <dbReference type="ARBA" id="ARBA00048741"/>
    </source>
</evidence>
<dbReference type="InterPro" id="IPR029055">
    <property type="entry name" value="Ntn_hydrolases_N"/>
</dbReference>
<dbReference type="Gene3D" id="3.60.20.10">
    <property type="entry name" value="Glutamine Phosphoribosylpyrophosphate, subunit 1, domain 1"/>
    <property type="match status" value="1"/>
</dbReference>
<dbReference type="InterPro" id="IPR006426">
    <property type="entry name" value="Asn_synth_AEB"/>
</dbReference>
<dbReference type="PANTHER" id="PTHR43284:SF1">
    <property type="entry name" value="ASPARAGINE SYNTHETASE"/>
    <property type="match status" value="1"/>
</dbReference>
<dbReference type="EMBL" id="CP062229">
    <property type="protein sequence ID" value="UVC14607.1"/>
    <property type="molecule type" value="Genomic_DNA"/>
</dbReference>
<comment type="catalytic activity">
    <reaction evidence="7">
        <text>L-aspartate + L-glutamine + ATP + H2O = L-asparagine + L-glutamate + AMP + diphosphate + H(+)</text>
        <dbReference type="Rhea" id="RHEA:12228"/>
        <dbReference type="ChEBI" id="CHEBI:15377"/>
        <dbReference type="ChEBI" id="CHEBI:15378"/>
        <dbReference type="ChEBI" id="CHEBI:29985"/>
        <dbReference type="ChEBI" id="CHEBI:29991"/>
        <dbReference type="ChEBI" id="CHEBI:30616"/>
        <dbReference type="ChEBI" id="CHEBI:33019"/>
        <dbReference type="ChEBI" id="CHEBI:58048"/>
        <dbReference type="ChEBI" id="CHEBI:58359"/>
        <dbReference type="ChEBI" id="CHEBI:456215"/>
        <dbReference type="EC" id="6.3.5.4"/>
    </reaction>
</comment>
<dbReference type="Proteomes" id="UP001058098">
    <property type="component" value="Chromosome"/>
</dbReference>
<dbReference type="PANTHER" id="PTHR43284">
    <property type="entry name" value="ASPARAGINE SYNTHETASE (GLUTAMINE-HYDROLYZING)"/>
    <property type="match status" value="1"/>
</dbReference>
<reference evidence="9" key="1">
    <citation type="submission" date="2020-09" db="EMBL/GenBank/DDBJ databases">
        <title>Rhizobia associated with sainfoin plants.</title>
        <authorList>
            <person name="Asharfi S."/>
            <person name="Kuzmanovic N."/>
            <person name="Bunk B."/>
            <person name="Sproeer C."/>
            <person name="Becker M."/>
            <person name="Thuenen T."/>
        </authorList>
    </citation>
    <scope>NUCLEOTIDE SEQUENCE</scope>
    <source>
        <strain evidence="9">OM4</strain>
    </source>
</reference>
<comment type="pathway">
    <text evidence="1">Amino-acid biosynthesis; L-asparagine biosynthesis; L-asparagine from L-aspartate (L-Gln route): step 1/1.</text>
</comment>
<feature type="domain" description="Glutamine amidotransferase type-2" evidence="8">
    <location>
        <begin position="2"/>
        <end position="194"/>
    </location>
</feature>
<keyword evidence="5" id="KW-0067">ATP-binding</keyword>
<dbReference type="EC" id="6.3.5.4" evidence="3"/>
<name>A0ABY5QX02_9HYPH</name>
<gene>
    <name evidence="9" type="ORF">IHQ72_28925</name>
</gene>
<evidence type="ECO:0000256" key="5">
    <source>
        <dbReference type="ARBA" id="ARBA00022840"/>
    </source>
</evidence>
<evidence type="ECO:0000256" key="1">
    <source>
        <dbReference type="ARBA" id="ARBA00005187"/>
    </source>
</evidence>
<dbReference type="InterPro" id="IPR017932">
    <property type="entry name" value="GATase_2_dom"/>
</dbReference>
<accession>A0ABY5QX02</accession>
<keyword evidence="4" id="KW-0547">Nucleotide-binding</keyword>